<dbReference type="GO" id="GO:0016740">
    <property type="term" value="F:transferase activity"/>
    <property type="evidence" value="ECO:0007669"/>
    <property type="project" value="UniProtKB-KW"/>
</dbReference>
<dbReference type="Gene3D" id="3.40.50.620">
    <property type="entry name" value="HUPs"/>
    <property type="match status" value="1"/>
</dbReference>
<evidence type="ECO:0000259" key="1">
    <source>
        <dbReference type="Pfam" id="PF02540"/>
    </source>
</evidence>
<dbReference type="Pfam" id="PF02540">
    <property type="entry name" value="NAD_synthase"/>
    <property type="match status" value="1"/>
</dbReference>
<dbReference type="EMBL" id="CP104064">
    <property type="protein sequence ID" value="WAH35240.1"/>
    <property type="molecule type" value="Genomic_DNA"/>
</dbReference>
<evidence type="ECO:0000313" key="2">
    <source>
        <dbReference type="EMBL" id="WAH35240.1"/>
    </source>
</evidence>
<dbReference type="InterPro" id="IPR052188">
    <property type="entry name" value="Ni-pincer_cofactor_biosynth"/>
</dbReference>
<dbReference type="SUPFAM" id="SSF52402">
    <property type="entry name" value="Adenine nucleotide alpha hydrolases-like"/>
    <property type="match status" value="1"/>
</dbReference>
<sequence>MDREELALEVAWNKYHQLLERLETLQSVVVAFSGGVDSTFLLRAAVTALGIDNVLAVTADSETYPERERDAAIALAEEMGAKHVALKTSELNIPGYAENPVNRCYFCKNELFSHLIPIADEYALNQVVFGAIADDLGDHRPGLQAAKERGVLAPLQDVMLYKREIRYLSKELGLRTWDKPSLACLSSRIPYGEIITERKLNMVDQAEFFLTQLGLRQVRVRHHDSLARIEVPREHIVEVAQMADMITTKLVEIGYRYVALDLAGYRTGSLNEVLDGRSTANSNGHSLV</sequence>
<organism evidence="2 3">
    <name type="scientific">Alicyclobacillus dauci</name>
    <dbReference type="NCBI Taxonomy" id="1475485"/>
    <lineage>
        <taxon>Bacteria</taxon>
        <taxon>Bacillati</taxon>
        <taxon>Bacillota</taxon>
        <taxon>Bacilli</taxon>
        <taxon>Bacillales</taxon>
        <taxon>Alicyclobacillaceae</taxon>
        <taxon>Alicyclobacillus</taxon>
    </lineage>
</organism>
<dbReference type="InterPro" id="IPR014729">
    <property type="entry name" value="Rossmann-like_a/b/a_fold"/>
</dbReference>
<dbReference type="NCBIfam" id="TIGR00268">
    <property type="entry name" value="ATP-dependent sacrificial sulfur transferase LarE"/>
    <property type="match status" value="1"/>
</dbReference>
<dbReference type="RefSeq" id="WP_268042284.1">
    <property type="nucleotide sequence ID" value="NZ_CP104064.1"/>
</dbReference>
<reference evidence="2" key="1">
    <citation type="submission" date="2022-08" db="EMBL/GenBank/DDBJ databases">
        <title>Alicyclobacillus dauci DSM2870, complete genome.</title>
        <authorList>
            <person name="Wang Q."/>
            <person name="Cai R."/>
            <person name="Wang Z."/>
        </authorList>
    </citation>
    <scope>NUCLEOTIDE SEQUENCE</scope>
    <source>
        <strain evidence="2">DSM 28700</strain>
    </source>
</reference>
<keyword evidence="3" id="KW-1185">Reference proteome</keyword>
<dbReference type="InterPro" id="IPR005232">
    <property type="entry name" value="LarE"/>
</dbReference>
<dbReference type="PANTHER" id="PTHR43169:SF2">
    <property type="entry name" value="NAD_GMP SYNTHASE DOMAIN-CONTAINING PROTEIN"/>
    <property type="match status" value="1"/>
</dbReference>
<evidence type="ECO:0000313" key="3">
    <source>
        <dbReference type="Proteomes" id="UP001164803"/>
    </source>
</evidence>
<feature type="domain" description="NAD/GMP synthase" evidence="1">
    <location>
        <begin position="25"/>
        <end position="85"/>
    </location>
</feature>
<protein>
    <submittedName>
        <fullName evidence="2">ATP-dependent sacrificial sulfur transferase LarE</fullName>
    </submittedName>
</protein>
<accession>A0ABY6YZU5</accession>
<dbReference type="Proteomes" id="UP001164803">
    <property type="component" value="Chromosome"/>
</dbReference>
<dbReference type="InterPro" id="IPR022310">
    <property type="entry name" value="NAD/GMP_synthase"/>
</dbReference>
<dbReference type="CDD" id="cd01990">
    <property type="entry name" value="LarE-like"/>
    <property type="match status" value="1"/>
</dbReference>
<dbReference type="PIRSF" id="PIRSF006661">
    <property type="entry name" value="PP-lp_UCP006661"/>
    <property type="match status" value="1"/>
</dbReference>
<gene>
    <name evidence="2" type="primary">larE</name>
    <name evidence="2" type="ORF">NZD86_13065</name>
</gene>
<dbReference type="PANTHER" id="PTHR43169">
    <property type="entry name" value="EXSB FAMILY PROTEIN"/>
    <property type="match status" value="1"/>
</dbReference>
<keyword evidence="2" id="KW-0808">Transferase</keyword>
<proteinExistence type="predicted"/>
<name>A0ABY6YZU5_9BACL</name>